<comment type="miscellaneous">
    <text evidence="11">CTPSs have evolved a hybrid strategy for distinguishing between UTP and CTP. The overlapping regions of the product feedback inhibitory and substrate sites recognize a common feature in both compounds, the triphosphate moiety. To differentiate isosteric substrate and product pyrimidine rings, an additional pocket far from the expected kinase/ligase catalytic site, specifically recognizes the cytosine and ribose portions of the product inhibitor.</text>
</comment>
<dbReference type="FunFam" id="3.40.50.880:FF:000002">
    <property type="entry name" value="CTP synthase"/>
    <property type="match status" value="1"/>
</dbReference>
<name>A0A133NNI8_GARVA</name>
<comment type="similarity">
    <text evidence="2 11">Belongs to the CTP synthase family.</text>
</comment>
<reference evidence="14 15" key="1">
    <citation type="submission" date="2016-01" db="EMBL/GenBank/DDBJ databases">
        <authorList>
            <person name="Oliw E.H."/>
        </authorList>
    </citation>
    <scope>NUCLEOTIDE SEQUENCE [LARGE SCALE GENOMIC DNA]</scope>
    <source>
        <strain evidence="14 15">PSS_7772B</strain>
    </source>
</reference>
<gene>
    <name evidence="11" type="primary">pyrG</name>
    <name evidence="14" type="ORF">HMPREF3208_01421</name>
</gene>
<dbReference type="CDD" id="cd03113">
    <property type="entry name" value="CTPS_N"/>
    <property type="match status" value="1"/>
</dbReference>
<feature type="binding site" evidence="11">
    <location>
        <begin position="199"/>
        <end position="204"/>
    </location>
    <ligand>
        <name>UTP</name>
        <dbReference type="ChEBI" id="CHEBI:46398"/>
    </ligand>
</feature>
<evidence type="ECO:0000256" key="2">
    <source>
        <dbReference type="ARBA" id="ARBA00007533"/>
    </source>
</evidence>
<dbReference type="InterPro" id="IPR033828">
    <property type="entry name" value="GATase1_CTP_Synthase"/>
</dbReference>
<evidence type="ECO:0000256" key="8">
    <source>
        <dbReference type="ARBA" id="ARBA00022962"/>
    </source>
</evidence>
<dbReference type="InterPro" id="IPR027417">
    <property type="entry name" value="P-loop_NTPase"/>
</dbReference>
<sequence>MVRSKHGNSQEHITKHIFVTGGVVSSLGKGLTASSLGRLLRSRGLHVLQQKLDPYINVDPGTMNPFQHGEVYVTEDGAETDLDIGHYERFLDVFLSQKANVTTGQIYQSVLRKERAGEYLGQCVQVIPHITGEIKSRMRAQASDDVDVIITEIGGTVGDIESQPFLEAAREVRRDLGPENCMFVHVSLVPYIAAAHELKTKPTQHSVMMLRQLGISPDALVLRSDRPLNQGIKDKISLMCDVDAEGVVNCVDAPSIYDVPKILFNEGLDAYVVRELELPFHDVDWNEWEDLLERVHHPKHELNIAIVGKYIDLPDAYLSVTEAIKAGGFANWAKVNVRWVAADKCETQEGAAAALDQMDGMVIPGGFGIRGIEGKIGALRYAREHGLPTLGLCLGLQSMVIEYARHVLGLEDANSTEFEKDCGDPVIATMEEQKDIVAGKGDMGHTMRLGSYPATLEEDSIVAELYGTTHVTERHRHRYEVNVAYKDRLREAGLRISGQSPDGNLTEFVELPKEVHPFYVATQAHPEFKSRPTKPHPLFAGLVAAALEHQAAAQNSKADN</sequence>
<evidence type="ECO:0000259" key="13">
    <source>
        <dbReference type="Pfam" id="PF06418"/>
    </source>
</evidence>
<evidence type="ECO:0000256" key="10">
    <source>
        <dbReference type="ARBA" id="ARBA00047781"/>
    </source>
</evidence>
<feature type="binding site" evidence="11">
    <location>
        <position position="25"/>
    </location>
    <ligand>
        <name>UTP</name>
        <dbReference type="ChEBI" id="CHEBI:46398"/>
    </ligand>
</feature>
<evidence type="ECO:0000256" key="11">
    <source>
        <dbReference type="HAMAP-Rule" id="MF_01227"/>
    </source>
</evidence>
<evidence type="ECO:0000313" key="15">
    <source>
        <dbReference type="Proteomes" id="UP000070687"/>
    </source>
</evidence>
<feature type="active site" description="Nucleophile; for glutamine hydrolysis" evidence="11">
    <location>
        <position position="393"/>
    </location>
</feature>
<evidence type="ECO:0000313" key="14">
    <source>
        <dbReference type="EMBL" id="KXA17853.1"/>
    </source>
</evidence>
<dbReference type="GO" id="GO:0097268">
    <property type="term" value="C:cytoophidium"/>
    <property type="evidence" value="ECO:0007669"/>
    <property type="project" value="UniProtKB-ARBA"/>
</dbReference>
<feature type="domain" description="Glutamine amidotransferase" evidence="12">
    <location>
        <begin position="313"/>
        <end position="543"/>
    </location>
</feature>
<keyword evidence="5 11" id="KW-0547">Nucleotide-binding</keyword>
<dbReference type="GO" id="GO:0042802">
    <property type="term" value="F:identical protein binding"/>
    <property type="evidence" value="ECO:0007669"/>
    <property type="project" value="TreeGrafter"/>
</dbReference>
<dbReference type="EMBL" id="LRQB01000106">
    <property type="protein sequence ID" value="KXA17853.1"/>
    <property type="molecule type" value="Genomic_DNA"/>
</dbReference>
<comment type="catalytic activity">
    <reaction evidence="10 11">
        <text>UTP + L-glutamine + ATP + H2O = CTP + L-glutamate + ADP + phosphate + 2 H(+)</text>
        <dbReference type="Rhea" id="RHEA:26426"/>
        <dbReference type="ChEBI" id="CHEBI:15377"/>
        <dbReference type="ChEBI" id="CHEBI:15378"/>
        <dbReference type="ChEBI" id="CHEBI:29985"/>
        <dbReference type="ChEBI" id="CHEBI:30616"/>
        <dbReference type="ChEBI" id="CHEBI:37563"/>
        <dbReference type="ChEBI" id="CHEBI:43474"/>
        <dbReference type="ChEBI" id="CHEBI:46398"/>
        <dbReference type="ChEBI" id="CHEBI:58359"/>
        <dbReference type="ChEBI" id="CHEBI:456216"/>
        <dbReference type="EC" id="6.3.4.2"/>
    </reaction>
</comment>
<feature type="binding site" evidence="11">
    <location>
        <position position="253"/>
    </location>
    <ligand>
        <name>ATP</name>
        <dbReference type="ChEBI" id="CHEBI:30616"/>
    </ligand>
</feature>
<feature type="binding site" evidence="11">
    <location>
        <position position="25"/>
    </location>
    <ligand>
        <name>CTP</name>
        <dbReference type="ChEBI" id="CHEBI:37563"/>
        <note>allosteric inhibitor</note>
    </ligand>
</feature>
<dbReference type="SUPFAM" id="SSF52540">
    <property type="entry name" value="P-loop containing nucleoside triphosphate hydrolases"/>
    <property type="match status" value="1"/>
</dbReference>
<feature type="binding site" evidence="11">
    <location>
        <position position="83"/>
    </location>
    <ligand>
        <name>ATP</name>
        <dbReference type="ChEBI" id="CHEBI:30616"/>
    </ligand>
</feature>
<feature type="binding site" evidence="11">
    <location>
        <position position="366"/>
    </location>
    <ligand>
        <name>L-glutamine</name>
        <dbReference type="ChEBI" id="CHEBI:58359"/>
    </ligand>
</feature>
<dbReference type="GO" id="GO:0003883">
    <property type="term" value="F:CTP synthase activity"/>
    <property type="evidence" value="ECO:0007669"/>
    <property type="project" value="UniProtKB-UniRule"/>
</dbReference>
<evidence type="ECO:0000256" key="6">
    <source>
        <dbReference type="ARBA" id="ARBA00022840"/>
    </source>
</evidence>
<dbReference type="GO" id="GO:0005829">
    <property type="term" value="C:cytosol"/>
    <property type="evidence" value="ECO:0007669"/>
    <property type="project" value="TreeGrafter"/>
</dbReference>
<dbReference type="InterPro" id="IPR004468">
    <property type="entry name" value="CTP_synthase"/>
</dbReference>
<dbReference type="HAMAP" id="MF_01227">
    <property type="entry name" value="PyrG"/>
    <property type="match status" value="1"/>
</dbReference>
<feature type="active site" evidence="11">
    <location>
        <position position="525"/>
    </location>
</feature>
<dbReference type="NCBIfam" id="NF003792">
    <property type="entry name" value="PRK05380.1"/>
    <property type="match status" value="1"/>
</dbReference>
<dbReference type="GO" id="GO:0005524">
    <property type="term" value="F:ATP binding"/>
    <property type="evidence" value="ECO:0007669"/>
    <property type="project" value="UniProtKB-KW"/>
</dbReference>
<evidence type="ECO:0000256" key="4">
    <source>
        <dbReference type="ARBA" id="ARBA00022723"/>
    </source>
</evidence>
<keyword evidence="8 11" id="KW-0315">Glutamine amidotransferase</keyword>
<dbReference type="SUPFAM" id="SSF52317">
    <property type="entry name" value="Class I glutamine amidotransferase-like"/>
    <property type="match status" value="1"/>
</dbReference>
<dbReference type="CDD" id="cd01746">
    <property type="entry name" value="GATase1_CTP_Synthase"/>
    <property type="match status" value="1"/>
</dbReference>
<comment type="catalytic activity">
    <reaction evidence="11">
        <text>L-glutamine + H2O = L-glutamate + NH4(+)</text>
        <dbReference type="Rhea" id="RHEA:15889"/>
        <dbReference type="ChEBI" id="CHEBI:15377"/>
        <dbReference type="ChEBI" id="CHEBI:28938"/>
        <dbReference type="ChEBI" id="CHEBI:29985"/>
        <dbReference type="ChEBI" id="CHEBI:58359"/>
    </reaction>
</comment>
<feature type="binding site" evidence="11">
    <location>
        <position position="152"/>
    </location>
    <ligand>
        <name>Mg(2+)</name>
        <dbReference type="ChEBI" id="CHEBI:18420"/>
    </ligand>
</feature>
<feature type="domain" description="CTP synthase N-terminal" evidence="13">
    <location>
        <begin position="15"/>
        <end position="278"/>
    </location>
</feature>
<dbReference type="AlphaFoldDB" id="A0A133NNI8"/>
<dbReference type="PROSITE" id="PS51273">
    <property type="entry name" value="GATASE_TYPE_1"/>
    <property type="match status" value="1"/>
</dbReference>
<feature type="binding site" evidence="11">
    <location>
        <position position="417"/>
    </location>
    <ligand>
        <name>L-glutamine</name>
        <dbReference type="ChEBI" id="CHEBI:58359"/>
    </ligand>
</feature>
<dbReference type="Pfam" id="PF00117">
    <property type="entry name" value="GATase"/>
    <property type="match status" value="1"/>
</dbReference>
<dbReference type="GO" id="GO:0044210">
    <property type="term" value="P:'de novo' CTP biosynthetic process"/>
    <property type="evidence" value="ECO:0007669"/>
    <property type="project" value="UniProtKB-UniRule"/>
</dbReference>
<dbReference type="Gene3D" id="3.40.50.880">
    <property type="match status" value="1"/>
</dbReference>
<organism evidence="14 15">
    <name type="scientific">Gardnerella vaginalis</name>
    <dbReference type="NCBI Taxonomy" id="2702"/>
    <lineage>
        <taxon>Bacteria</taxon>
        <taxon>Bacillati</taxon>
        <taxon>Actinomycetota</taxon>
        <taxon>Actinomycetes</taxon>
        <taxon>Bifidobacteriales</taxon>
        <taxon>Bifidobacteriaceae</taxon>
        <taxon>Gardnerella</taxon>
    </lineage>
</organism>
<dbReference type="EC" id="6.3.4.2" evidence="11"/>
<dbReference type="PANTHER" id="PTHR11550">
    <property type="entry name" value="CTP SYNTHASE"/>
    <property type="match status" value="1"/>
</dbReference>
<feature type="binding site" evidence="11">
    <location>
        <position position="478"/>
    </location>
    <ligand>
        <name>L-glutamine</name>
        <dbReference type="ChEBI" id="CHEBI:58359"/>
    </ligand>
</feature>
<protein>
    <recommendedName>
        <fullName evidence="11">CTP synthase</fullName>
        <ecNumber evidence="11">6.3.4.2</ecNumber>
    </recommendedName>
    <alternativeName>
        <fullName evidence="11">Cytidine 5'-triphosphate synthase</fullName>
    </alternativeName>
    <alternativeName>
        <fullName evidence="11">Cytidine triphosphate synthetase</fullName>
        <shortName evidence="11">CTP synthetase</shortName>
        <shortName evidence="11">CTPS</shortName>
    </alternativeName>
    <alternativeName>
        <fullName evidence="11">UTP--ammonia ligase</fullName>
    </alternativeName>
</protein>
<dbReference type="Gene3D" id="3.40.50.300">
    <property type="entry name" value="P-loop containing nucleotide triphosphate hydrolases"/>
    <property type="match status" value="1"/>
</dbReference>
<comment type="caution">
    <text evidence="14">The sequence shown here is derived from an EMBL/GenBank/DDBJ whole genome shotgun (WGS) entry which is preliminary data.</text>
</comment>
<evidence type="ECO:0000256" key="5">
    <source>
        <dbReference type="ARBA" id="ARBA00022741"/>
    </source>
</evidence>
<feature type="binding site" evidence="11">
    <location>
        <begin position="199"/>
        <end position="204"/>
    </location>
    <ligand>
        <name>CTP</name>
        <dbReference type="ChEBI" id="CHEBI:37563"/>
        <note>allosteric inhibitor</note>
    </ligand>
</feature>
<accession>A0A133NNI8</accession>
<comment type="caution">
    <text evidence="11">Lacks conserved residue(s) required for the propagation of feature annotation.</text>
</comment>
<evidence type="ECO:0000256" key="9">
    <source>
        <dbReference type="ARBA" id="ARBA00022975"/>
    </source>
</evidence>
<comment type="activity regulation">
    <text evidence="11">Allosterically activated by GTP, when glutamine is the substrate; GTP has no effect on the reaction when ammonia is the substrate. The allosteric effector GTP functions by stabilizing the protein conformation that binds the tetrahedral intermediate(s) formed during glutamine hydrolysis. Inhibited by the product CTP, via allosteric rather than competitive inhibition.</text>
</comment>
<feature type="binding site" evidence="11">
    <location>
        <position position="235"/>
    </location>
    <ligand>
        <name>UTP</name>
        <dbReference type="ChEBI" id="CHEBI:46398"/>
    </ligand>
</feature>
<comment type="catalytic activity">
    <reaction evidence="11">
        <text>UTP + NH4(+) + ATP = CTP + ADP + phosphate + 2 H(+)</text>
        <dbReference type="Rhea" id="RHEA:16597"/>
        <dbReference type="ChEBI" id="CHEBI:15378"/>
        <dbReference type="ChEBI" id="CHEBI:28938"/>
        <dbReference type="ChEBI" id="CHEBI:30616"/>
        <dbReference type="ChEBI" id="CHEBI:37563"/>
        <dbReference type="ChEBI" id="CHEBI:43474"/>
        <dbReference type="ChEBI" id="CHEBI:46398"/>
        <dbReference type="ChEBI" id="CHEBI:456216"/>
    </reaction>
</comment>
<dbReference type="GO" id="GO:0046872">
    <property type="term" value="F:metal ion binding"/>
    <property type="evidence" value="ECO:0007669"/>
    <property type="project" value="UniProtKB-KW"/>
</dbReference>
<feature type="region of interest" description="Amidoligase domain" evidence="11">
    <location>
        <begin position="1"/>
        <end position="278"/>
    </location>
</feature>
<proteinExistence type="inferred from homology"/>
<comment type="subunit">
    <text evidence="11">Homotetramer.</text>
</comment>
<feature type="binding site" evidence="11">
    <location>
        <position position="235"/>
    </location>
    <ligand>
        <name>CTP</name>
        <dbReference type="ChEBI" id="CHEBI:37563"/>
        <note>allosteric inhibitor</note>
    </ligand>
</feature>
<dbReference type="Pfam" id="PF06418">
    <property type="entry name" value="CTP_synth_N"/>
    <property type="match status" value="1"/>
</dbReference>
<keyword evidence="4 11" id="KW-0479">Metal-binding</keyword>
<keyword evidence="3 11" id="KW-0436">Ligase</keyword>
<dbReference type="PATRIC" id="fig|2702.100.peg.1410"/>
<dbReference type="RefSeq" id="WP_016637531.1">
    <property type="nucleotide sequence ID" value="NZ_KQ956883.1"/>
</dbReference>
<dbReference type="GO" id="GO:0019856">
    <property type="term" value="P:pyrimidine nucleobase biosynthetic process"/>
    <property type="evidence" value="ECO:0007669"/>
    <property type="project" value="TreeGrafter"/>
</dbReference>
<dbReference type="GO" id="GO:0004359">
    <property type="term" value="F:glutaminase activity"/>
    <property type="evidence" value="ECO:0007669"/>
    <property type="project" value="RHEA"/>
</dbReference>
<feature type="active site" evidence="11">
    <location>
        <position position="527"/>
    </location>
</feature>
<evidence type="ECO:0000256" key="7">
    <source>
        <dbReference type="ARBA" id="ARBA00022842"/>
    </source>
</evidence>
<dbReference type="Proteomes" id="UP000070687">
    <property type="component" value="Unassembled WGS sequence"/>
</dbReference>
<dbReference type="OrthoDB" id="9801107at2"/>
<dbReference type="NCBIfam" id="TIGR00337">
    <property type="entry name" value="PyrG"/>
    <property type="match status" value="1"/>
</dbReference>
<dbReference type="eggNOG" id="COG0504">
    <property type="taxonomic scope" value="Bacteria"/>
</dbReference>
<dbReference type="InterPro" id="IPR029062">
    <property type="entry name" value="Class_I_gatase-like"/>
</dbReference>
<comment type="pathway">
    <text evidence="1 11">Pyrimidine metabolism; CTP biosynthesis via de novo pathway; CTP from UDP: step 2/2.</text>
</comment>
<feature type="binding site" evidence="11">
    <location>
        <position position="83"/>
    </location>
    <ligand>
        <name>Mg(2+)</name>
        <dbReference type="ChEBI" id="CHEBI:18420"/>
    </ligand>
</feature>
<keyword evidence="7 11" id="KW-0460">Magnesium</keyword>
<evidence type="ECO:0000256" key="3">
    <source>
        <dbReference type="ARBA" id="ARBA00022598"/>
    </source>
</evidence>
<keyword evidence="9 11" id="KW-0665">Pyrimidine biosynthesis</keyword>
<feature type="binding site" evidence="11">
    <location>
        <begin position="159"/>
        <end position="161"/>
    </location>
    <ligand>
        <name>CTP</name>
        <dbReference type="ChEBI" id="CHEBI:37563"/>
        <note>allosteric inhibitor</note>
    </ligand>
</feature>
<comment type="function">
    <text evidence="11">Catalyzes the ATP-dependent amination of UTP to CTP with either L-glutamine or ammonia as the source of nitrogen. Regulates intracellular CTP levels through interactions with the four ribonucleotide triphosphates.</text>
</comment>
<keyword evidence="6 11" id="KW-0067">ATP-binding</keyword>
<dbReference type="FunFam" id="3.40.50.300:FF:000009">
    <property type="entry name" value="CTP synthase"/>
    <property type="match status" value="1"/>
</dbReference>
<feature type="binding site" evidence="11">
    <location>
        <begin position="394"/>
        <end position="397"/>
    </location>
    <ligand>
        <name>L-glutamine</name>
        <dbReference type="ChEBI" id="CHEBI:58359"/>
    </ligand>
</feature>
<evidence type="ECO:0000259" key="12">
    <source>
        <dbReference type="Pfam" id="PF00117"/>
    </source>
</evidence>
<dbReference type="InterPro" id="IPR017926">
    <property type="entry name" value="GATASE"/>
</dbReference>
<feature type="binding site" evidence="11">
    <location>
        <begin position="26"/>
        <end position="31"/>
    </location>
    <ligand>
        <name>ATP</name>
        <dbReference type="ChEBI" id="CHEBI:30616"/>
    </ligand>
</feature>
<dbReference type="InterPro" id="IPR017456">
    <property type="entry name" value="CTP_synthase_N"/>
</dbReference>
<evidence type="ECO:0000256" key="1">
    <source>
        <dbReference type="ARBA" id="ARBA00005171"/>
    </source>
</evidence>
<dbReference type="PANTHER" id="PTHR11550:SF0">
    <property type="entry name" value="CTP SYNTHASE-RELATED"/>
    <property type="match status" value="1"/>
</dbReference>
<dbReference type="UniPathway" id="UPA00159">
    <property type="reaction ID" value="UER00277"/>
</dbReference>